<feature type="domain" description="Isochorismatase-like" evidence="2">
    <location>
        <begin position="4"/>
        <end position="177"/>
    </location>
</feature>
<dbReference type="Gene3D" id="3.40.50.850">
    <property type="entry name" value="Isochorismatase-like"/>
    <property type="match status" value="1"/>
</dbReference>
<dbReference type="RefSeq" id="WP_308488471.1">
    <property type="nucleotide sequence ID" value="NZ_JAVFCB010000003.1"/>
</dbReference>
<dbReference type="InterPro" id="IPR000868">
    <property type="entry name" value="Isochorismatase-like_dom"/>
</dbReference>
<sequence>MRRALVIVDIQRDYFPGGAFPLAGPEKAAAAAARVLAGFRESGQPVVHVRHVWDARDAIFLRPGTPGAEIHPVVAPQAGEPVLDKTEPNAFLGTDLSERLDALAADEVVIVGMMTSMCIDSTVRAAAERGHAVRVVADACAAPDLEFRGVALPGAQVHAAFLAALAAGFATVTTADELIAELTPIG</sequence>
<gene>
    <name evidence="3" type="ORF">RBR11_06320</name>
</gene>
<dbReference type="EMBL" id="JAVFCB010000003">
    <property type="protein sequence ID" value="MDQ4213527.1"/>
    <property type="molecule type" value="Genomic_DNA"/>
</dbReference>
<comment type="caution">
    <text evidence="3">The sequence shown here is derived from an EMBL/GenBank/DDBJ whole genome shotgun (WGS) entry which is preliminary data.</text>
</comment>
<dbReference type="Pfam" id="PF00857">
    <property type="entry name" value="Isochorismatase"/>
    <property type="match status" value="1"/>
</dbReference>
<dbReference type="CDD" id="cd01014">
    <property type="entry name" value="nicotinamidase_related"/>
    <property type="match status" value="1"/>
</dbReference>
<evidence type="ECO:0000313" key="3">
    <source>
        <dbReference type="EMBL" id="MDQ4213527.1"/>
    </source>
</evidence>
<keyword evidence="4" id="KW-1185">Reference proteome</keyword>
<dbReference type="InterPro" id="IPR036380">
    <property type="entry name" value="Isochorismatase-like_sf"/>
</dbReference>
<dbReference type="EC" id="3.-.-.-" evidence="3"/>
<evidence type="ECO:0000259" key="2">
    <source>
        <dbReference type="Pfam" id="PF00857"/>
    </source>
</evidence>
<organism evidence="3 4">
    <name type="scientific">Microbacterium capsulatum</name>
    <dbReference type="NCBI Taxonomy" id="3041921"/>
    <lineage>
        <taxon>Bacteria</taxon>
        <taxon>Bacillati</taxon>
        <taxon>Actinomycetota</taxon>
        <taxon>Actinomycetes</taxon>
        <taxon>Micrococcales</taxon>
        <taxon>Microbacteriaceae</taxon>
        <taxon>Microbacterium</taxon>
    </lineage>
</organism>
<dbReference type="GO" id="GO:0016787">
    <property type="term" value="F:hydrolase activity"/>
    <property type="evidence" value="ECO:0007669"/>
    <property type="project" value="UniProtKB-KW"/>
</dbReference>
<reference evidence="3 4" key="1">
    <citation type="submission" date="2023-08" db="EMBL/GenBank/DDBJ databases">
        <title>Microbacterium sp. nov., isolated from a waste landfill.</title>
        <authorList>
            <person name="Wen W."/>
        </authorList>
    </citation>
    <scope>NUCLEOTIDE SEQUENCE [LARGE SCALE GENOMIC DNA]</scope>
    <source>
        <strain evidence="3 4">ASV81</strain>
    </source>
</reference>
<evidence type="ECO:0000313" key="4">
    <source>
        <dbReference type="Proteomes" id="UP001230289"/>
    </source>
</evidence>
<keyword evidence="1 3" id="KW-0378">Hydrolase</keyword>
<evidence type="ECO:0000256" key="1">
    <source>
        <dbReference type="ARBA" id="ARBA00022801"/>
    </source>
</evidence>
<dbReference type="InterPro" id="IPR050272">
    <property type="entry name" value="Isochorismatase-like_hydrls"/>
</dbReference>
<protein>
    <submittedName>
        <fullName evidence="3">Cysteine hydrolase family protein</fullName>
        <ecNumber evidence="3">3.-.-.-</ecNumber>
    </submittedName>
</protein>
<accession>A0ABU0XEI6</accession>
<proteinExistence type="predicted"/>
<name>A0ABU0XEI6_9MICO</name>
<dbReference type="SUPFAM" id="SSF52499">
    <property type="entry name" value="Isochorismatase-like hydrolases"/>
    <property type="match status" value="1"/>
</dbReference>
<dbReference type="PANTHER" id="PTHR43540:SF1">
    <property type="entry name" value="ISOCHORISMATASE HYDROLASE"/>
    <property type="match status" value="1"/>
</dbReference>
<dbReference type="Proteomes" id="UP001230289">
    <property type="component" value="Unassembled WGS sequence"/>
</dbReference>
<dbReference type="PANTHER" id="PTHR43540">
    <property type="entry name" value="PEROXYUREIDOACRYLATE/UREIDOACRYLATE AMIDOHYDROLASE-RELATED"/>
    <property type="match status" value="1"/>
</dbReference>